<evidence type="ECO:0000256" key="9">
    <source>
        <dbReference type="ARBA" id="ARBA00038474"/>
    </source>
</evidence>
<dbReference type="Gene3D" id="3.30.160.60">
    <property type="entry name" value="Classic Zinc Finger"/>
    <property type="match status" value="4"/>
</dbReference>
<feature type="compositionally biased region" description="Polar residues" evidence="11">
    <location>
        <begin position="398"/>
        <end position="410"/>
    </location>
</feature>
<dbReference type="STRING" id="53326.A0A016S2B0"/>
<accession>A0A016S2B0</accession>
<keyword evidence="3" id="KW-0677">Repeat</keyword>
<dbReference type="InterPro" id="IPR036236">
    <property type="entry name" value="Znf_C2H2_sf"/>
</dbReference>
<gene>
    <name evidence="13" type="primary">Acey_s0317.g2314</name>
    <name evidence="13" type="synonym">Acey-egl-43</name>
    <name evidence="13" type="ORF">Y032_0317g2314</name>
</gene>
<keyword evidence="7" id="KW-0804">Transcription</keyword>
<keyword evidence="2" id="KW-0479">Metal-binding</keyword>
<comment type="subcellular location">
    <subcellularLocation>
        <location evidence="1">Nucleus</location>
    </subcellularLocation>
</comment>
<dbReference type="Proteomes" id="UP000024635">
    <property type="component" value="Unassembled WGS sequence"/>
</dbReference>
<evidence type="ECO:0000256" key="10">
    <source>
        <dbReference type="PROSITE-ProRule" id="PRU00042"/>
    </source>
</evidence>
<comment type="caution">
    <text evidence="13">The sequence shown here is derived from an EMBL/GenBank/DDBJ whole genome shotgun (WGS) entry which is preliminary data.</text>
</comment>
<feature type="compositionally biased region" description="Basic and acidic residues" evidence="11">
    <location>
        <begin position="411"/>
        <end position="421"/>
    </location>
</feature>
<evidence type="ECO:0000256" key="3">
    <source>
        <dbReference type="ARBA" id="ARBA00022737"/>
    </source>
</evidence>
<dbReference type="SUPFAM" id="SSF57667">
    <property type="entry name" value="beta-beta-alpha zinc fingers"/>
    <property type="match status" value="2"/>
</dbReference>
<dbReference type="Gene3D" id="2.170.270.10">
    <property type="entry name" value="SET domain"/>
    <property type="match status" value="1"/>
</dbReference>
<keyword evidence="8" id="KW-0539">Nucleus</keyword>
<feature type="region of interest" description="Disordered" evidence="11">
    <location>
        <begin position="1"/>
        <end position="25"/>
    </location>
</feature>
<feature type="domain" description="C2H2-type" evidence="12">
    <location>
        <begin position="542"/>
        <end position="570"/>
    </location>
</feature>
<dbReference type="EMBL" id="JARK01001653">
    <property type="protein sequence ID" value="EYB84384.1"/>
    <property type="molecule type" value="Genomic_DNA"/>
</dbReference>
<evidence type="ECO:0000256" key="4">
    <source>
        <dbReference type="ARBA" id="ARBA00022771"/>
    </source>
</evidence>
<dbReference type="GO" id="GO:0000978">
    <property type="term" value="F:RNA polymerase II cis-regulatory region sequence-specific DNA binding"/>
    <property type="evidence" value="ECO:0007669"/>
    <property type="project" value="TreeGrafter"/>
</dbReference>
<keyword evidence="6" id="KW-0805">Transcription regulation</keyword>
<comment type="similarity">
    <text evidence="9">Belongs to the sal C2H2-type zinc-finger protein family.</text>
</comment>
<dbReference type="GO" id="GO:0008270">
    <property type="term" value="F:zinc ion binding"/>
    <property type="evidence" value="ECO:0007669"/>
    <property type="project" value="UniProtKB-KW"/>
</dbReference>
<feature type="domain" description="C2H2-type" evidence="12">
    <location>
        <begin position="264"/>
        <end position="291"/>
    </location>
</feature>
<feature type="region of interest" description="Disordered" evidence="11">
    <location>
        <begin position="398"/>
        <end position="472"/>
    </location>
</feature>
<dbReference type="GO" id="GO:0000981">
    <property type="term" value="F:DNA-binding transcription factor activity, RNA polymerase II-specific"/>
    <property type="evidence" value="ECO:0007669"/>
    <property type="project" value="TreeGrafter"/>
</dbReference>
<reference evidence="14" key="1">
    <citation type="journal article" date="2015" name="Nat. Genet.">
        <title>The genome and transcriptome of the zoonotic hookworm Ancylostoma ceylanicum identify infection-specific gene families.</title>
        <authorList>
            <person name="Schwarz E.M."/>
            <person name="Hu Y."/>
            <person name="Antoshechkin I."/>
            <person name="Miller M.M."/>
            <person name="Sternberg P.W."/>
            <person name="Aroian R.V."/>
        </authorList>
    </citation>
    <scope>NUCLEOTIDE SEQUENCE</scope>
    <source>
        <strain evidence="14">HY135</strain>
    </source>
</reference>
<keyword evidence="14" id="KW-1185">Reference proteome</keyword>
<dbReference type="FunFam" id="3.30.160.60:FF:000446">
    <property type="entry name" value="Zinc finger protein"/>
    <property type="match status" value="1"/>
</dbReference>
<feature type="domain" description="C2H2-type" evidence="12">
    <location>
        <begin position="514"/>
        <end position="541"/>
    </location>
</feature>
<dbReference type="FunFam" id="3.30.160.60:FF:000112">
    <property type="entry name" value="Mds1 and evi1 complex locus protein"/>
    <property type="match status" value="1"/>
</dbReference>
<sequence length="770" mass="85364">MTMATTTSPGETLHTSTAPRRSWPRKRHVNALMTTPAEFVTVGSPSSIRPSEFTTVFAACNSVGWWPLALDHFPFYLTICIGSANNFLVSPRRRQRLPRHGSSMSIDGEFLRNVEVKTDERFGNSLSALSIIRSGKLIGVIDKEATNDPNALLILDLIKEADDRNQANITLRQIDNRTYLQTSRDIASGERLLMQRYTESVTEDEDDEEEEIEQEGEGENDDDDGEATDTKEERLSAEPASAPSEPREHGELEPGQLVPEGQAHKCSLCPKSFSSASGLKQHSHIHCSSKPFRCHICNKAYTQFSNLCRHRRVHLDGWQCPLCQQSLPSHSALVKHRPLCEMASALYKPLLPHLPLPGISTQIIPTYWPHLLHIATQMHSAPIGMYGPIDAFKMMNHTSDMESSPQSSGHASEHSPHERKGSPCSEAEASPLDLTTKREERKSESESNDSGNEDENELSSFTKKAESTQSCLTPTMDPFSSSAFLSLLQRPFPYSTPPSFSVNSHVAKTTKDRYTCKFCQKVFPRSANLTRHLRTHTGEQPYKCQYCERSFSISSNLQRHVRNIHNKSSKELNTLEPGGGAVLTVRHGCGVGQRVLSYPFNTTDAILHVECSHPVSPSLTTVTPVLIESNCYRPFLKKNGIEDRIETVYLSRGQPHIHKAGANLIFVSELLTHSEPPRCADSGNFAGASLRAKTCITVDLIDGTDRYVFTLLCSFGGQSAQLGANRPPLLQGAGYFDPIKSGVFVNSVTSAVHCWNQRGEEVKNLLISLT</sequence>
<protein>
    <recommendedName>
        <fullName evidence="12">C2H2-type domain-containing protein</fullName>
    </recommendedName>
</protein>
<evidence type="ECO:0000313" key="14">
    <source>
        <dbReference type="Proteomes" id="UP000024635"/>
    </source>
</evidence>
<dbReference type="GO" id="GO:0000122">
    <property type="term" value="P:negative regulation of transcription by RNA polymerase II"/>
    <property type="evidence" value="ECO:0007669"/>
    <property type="project" value="UniProtKB-ARBA"/>
</dbReference>
<dbReference type="InterPro" id="IPR046341">
    <property type="entry name" value="SET_dom_sf"/>
</dbReference>
<evidence type="ECO:0000259" key="12">
    <source>
        <dbReference type="PROSITE" id="PS50157"/>
    </source>
</evidence>
<evidence type="ECO:0000256" key="5">
    <source>
        <dbReference type="ARBA" id="ARBA00022833"/>
    </source>
</evidence>
<organism evidence="13 14">
    <name type="scientific">Ancylostoma ceylanicum</name>
    <dbReference type="NCBI Taxonomy" id="53326"/>
    <lineage>
        <taxon>Eukaryota</taxon>
        <taxon>Metazoa</taxon>
        <taxon>Ecdysozoa</taxon>
        <taxon>Nematoda</taxon>
        <taxon>Chromadorea</taxon>
        <taxon>Rhabditida</taxon>
        <taxon>Rhabditina</taxon>
        <taxon>Rhabditomorpha</taxon>
        <taxon>Strongyloidea</taxon>
        <taxon>Ancylostomatidae</taxon>
        <taxon>Ancylostomatinae</taxon>
        <taxon>Ancylostoma</taxon>
    </lineage>
</organism>
<keyword evidence="4 10" id="KW-0863">Zinc-finger</keyword>
<evidence type="ECO:0000256" key="6">
    <source>
        <dbReference type="ARBA" id="ARBA00023015"/>
    </source>
</evidence>
<dbReference type="PROSITE" id="PS50157">
    <property type="entry name" value="ZINC_FINGER_C2H2_2"/>
    <property type="match status" value="4"/>
</dbReference>
<dbReference type="InterPro" id="IPR051565">
    <property type="entry name" value="Sal_C2H2-zinc-finger"/>
</dbReference>
<keyword evidence="5" id="KW-0862">Zinc</keyword>
<evidence type="ECO:0000256" key="11">
    <source>
        <dbReference type="SAM" id="MobiDB-lite"/>
    </source>
</evidence>
<evidence type="ECO:0000256" key="8">
    <source>
        <dbReference type="ARBA" id="ARBA00023242"/>
    </source>
</evidence>
<feature type="compositionally biased region" description="Basic and acidic residues" evidence="11">
    <location>
        <begin position="435"/>
        <end position="445"/>
    </location>
</feature>
<dbReference type="SMART" id="SM00355">
    <property type="entry name" value="ZnF_C2H2"/>
    <property type="match status" value="5"/>
</dbReference>
<evidence type="ECO:0000256" key="2">
    <source>
        <dbReference type="ARBA" id="ARBA00022723"/>
    </source>
</evidence>
<evidence type="ECO:0000256" key="7">
    <source>
        <dbReference type="ARBA" id="ARBA00023163"/>
    </source>
</evidence>
<feature type="domain" description="C2H2-type" evidence="12">
    <location>
        <begin position="292"/>
        <end position="314"/>
    </location>
</feature>
<feature type="compositionally biased region" description="Acidic residues" evidence="11">
    <location>
        <begin position="201"/>
        <end position="227"/>
    </location>
</feature>
<feature type="region of interest" description="Disordered" evidence="11">
    <location>
        <begin position="198"/>
        <end position="255"/>
    </location>
</feature>
<evidence type="ECO:0000256" key="1">
    <source>
        <dbReference type="ARBA" id="ARBA00004123"/>
    </source>
</evidence>
<dbReference type="InterPro" id="IPR013087">
    <property type="entry name" value="Znf_C2H2_type"/>
</dbReference>
<dbReference type="PANTHER" id="PTHR23233">
    <property type="entry name" value="SAL-LIKE PROTEIN"/>
    <property type="match status" value="1"/>
</dbReference>
<dbReference type="PANTHER" id="PTHR23233:SF84">
    <property type="entry name" value="FI23031P1"/>
    <property type="match status" value="1"/>
</dbReference>
<feature type="compositionally biased region" description="Polar residues" evidence="11">
    <location>
        <begin position="1"/>
        <end position="19"/>
    </location>
</feature>
<dbReference type="GO" id="GO:0005634">
    <property type="term" value="C:nucleus"/>
    <property type="evidence" value="ECO:0007669"/>
    <property type="project" value="UniProtKB-SubCell"/>
</dbReference>
<dbReference type="OrthoDB" id="9368434at2759"/>
<dbReference type="PROSITE" id="PS00028">
    <property type="entry name" value="ZINC_FINGER_C2H2_1"/>
    <property type="match status" value="4"/>
</dbReference>
<proteinExistence type="inferred from homology"/>
<dbReference type="Pfam" id="PF00096">
    <property type="entry name" value="zf-C2H2"/>
    <property type="match status" value="4"/>
</dbReference>
<dbReference type="AlphaFoldDB" id="A0A016S2B0"/>
<name>A0A016S2B0_9BILA</name>
<dbReference type="FunFam" id="3.30.160.60:FF:000653">
    <property type="entry name" value="Zinc finger protein Pegasus"/>
    <property type="match status" value="1"/>
</dbReference>
<evidence type="ECO:0000313" key="13">
    <source>
        <dbReference type="EMBL" id="EYB84384.1"/>
    </source>
</evidence>